<evidence type="ECO:0000256" key="1">
    <source>
        <dbReference type="SAM" id="MobiDB-lite"/>
    </source>
</evidence>
<keyword evidence="3" id="KW-1185">Reference proteome</keyword>
<dbReference type="AlphaFoldDB" id="M2Y9Z7"/>
<feature type="region of interest" description="Disordered" evidence="1">
    <location>
        <begin position="1"/>
        <end position="65"/>
    </location>
</feature>
<sequence length="65" mass="7319">MSPAEPRKPRSGHSAHECYAFEHHGDDELQPGDHPGDRHHEQEDLTGVSLGDPANDFREGRHVIR</sequence>
<reference evidence="2 3" key="1">
    <citation type="journal article" date="2013" name="Genome Announc.">
        <title>Draft Genome Sequence of Amycolatopsis decaplanina Strain DSM 44594T.</title>
        <authorList>
            <person name="Kaur N."/>
            <person name="Kumar S."/>
            <person name="Bala M."/>
            <person name="Raghava G.P."/>
            <person name="Mayilraj S."/>
        </authorList>
    </citation>
    <scope>NUCLEOTIDE SEQUENCE [LARGE SCALE GENOMIC DNA]</scope>
    <source>
        <strain evidence="2 3">DSM 44594</strain>
    </source>
</reference>
<dbReference type="EMBL" id="AOHO01000078">
    <property type="protein sequence ID" value="EME51722.1"/>
    <property type="molecule type" value="Genomic_DNA"/>
</dbReference>
<name>M2Y9Z7_9PSEU</name>
<feature type="compositionally biased region" description="Basic and acidic residues" evidence="1">
    <location>
        <begin position="55"/>
        <end position="65"/>
    </location>
</feature>
<feature type="compositionally biased region" description="Basic and acidic residues" evidence="1">
    <location>
        <begin position="34"/>
        <end position="43"/>
    </location>
</feature>
<proteinExistence type="predicted"/>
<evidence type="ECO:0000313" key="3">
    <source>
        <dbReference type="Proteomes" id="UP000054226"/>
    </source>
</evidence>
<accession>M2Y9Z7</accession>
<protein>
    <submittedName>
        <fullName evidence="2">Uncharacterized protein</fullName>
    </submittedName>
</protein>
<evidence type="ECO:0000313" key="2">
    <source>
        <dbReference type="EMBL" id="EME51722.1"/>
    </source>
</evidence>
<comment type="caution">
    <text evidence="2">The sequence shown here is derived from an EMBL/GenBank/DDBJ whole genome shotgun (WGS) entry which is preliminary data.</text>
</comment>
<feature type="compositionally biased region" description="Basic and acidic residues" evidence="1">
    <location>
        <begin position="1"/>
        <end position="27"/>
    </location>
</feature>
<dbReference type="Proteomes" id="UP000054226">
    <property type="component" value="Unassembled WGS sequence"/>
</dbReference>
<gene>
    <name evidence="2" type="ORF">H074_36104</name>
</gene>
<organism evidence="2 3">
    <name type="scientific">Amycolatopsis decaplanina DSM 44594</name>
    <dbReference type="NCBI Taxonomy" id="1284240"/>
    <lineage>
        <taxon>Bacteria</taxon>
        <taxon>Bacillati</taxon>
        <taxon>Actinomycetota</taxon>
        <taxon>Actinomycetes</taxon>
        <taxon>Pseudonocardiales</taxon>
        <taxon>Pseudonocardiaceae</taxon>
        <taxon>Amycolatopsis</taxon>
    </lineage>
</organism>